<keyword evidence="1" id="KW-1133">Transmembrane helix</keyword>
<feature type="transmembrane region" description="Helical" evidence="1">
    <location>
        <begin position="95"/>
        <end position="115"/>
    </location>
</feature>
<reference evidence="2 3" key="1">
    <citation type="submission" date="2019-04" db="EMBL/GenBank/DDBJ databases">
        <title>Pedobacter sp. RP-3-22 sp. nov., isolated from Arctic soil.</title>
        <authorList>
            <person name="Dahal R.H."/>
            <person name="Kim D.-U."/>
        </authorList>
    </citation>
    <scope>NUCLEOTIDE SEQUENCE [LARGE SCALE GENOMIC DNA]</scope>
    <source>
        <strain evidence="2 3">RP-3-22</strain>
    </source>
</reference>
<dbReference type="InterPro" id="IPR009325">
    <property type="entry name" value="DUF983"/>
</dbReference>
<proteinExistence type="predicted"/>
<dbReference type="AlphaFoldDB" id="A0A4V5P1K4"/>
<protein>
    <submittedName>
        <fullName evidence="2">DUF983 domain-containing protein</fullName>
    </submittedName>
</protein>
<keyword evidence="1" id="KW-0812">Transmembrane</keyword>
<feature type="transmembrane region" description="Helical" evidence="1">
    <location>
        <begin position="61"/>
        <end position="89"/>
    </location>
</feature>
<comment type="caution">
    <text evidence="2">The sequence shown here is derived from an EMBL/GenBank/DDBJ whole genome shotgun (WGS) entry which is preliminary data.</text>
</comment>
<dbReference type="Pfam" id="PF06170">
    <property type="entry name" value="DUF983"/>
    <property type="match status" value="1"/>
</dbReference>
<organism evidence="2 3">
    <name type="scientific">Pedobacter polaris</name>
    <dbReference type="NCBI Taxonomy" id="2571273"/>
    <lineage>
        <taxon>Bacteria</taxon>
        <taxon>Pseudomonadati</taxon>
        <taxon>Bacteroidota</taxon>
        <taxon>Sphingobacteriia</taxon>
        <taxon>Sphingobacteriales</taxon>
        <taxon>Sphingobacteriaceae</taxon>
        <taxon>Pedobacter</taxon>
    </lineage>
</organism>
<name>A0A4V5P1K4_9SPHI</name>
<gene>
    <name evidence="2" type="ORF">FA048_11160</name>
</gene>
<dbReference type="RefSeq" id="WP_136840829.1">
    <property type="nucleotide sequence ID" value="NZ_SWBR01000002.1"/>
</dbReference>
<evidence type="ECO:0000313" key="3">
    <source>
        <dbReference type="Proteomes" id="UP000309488"/>
    </source>
</evidence>
<sequence length="141" mass="16532">MEPNKEKNELYISQWSAFVNAKCPRCRVGKVFSGPTYGFKIQKMNEVCPHCNLKFEREPGYFYVAMFVSYAMNVAEMITVSVAAYIFGLKLEYENLWYFVLLLFATTVMFSPFNYRYSRIALLYWLSPGLNYEPKRSVTKS</sequence>
<keyword evidence="1" id="KW-0472">Membrane</keyword>
<accession>A0A4V5P1K4</accession>
<dbReference type="Proteomes" id="UP000309488">
    <property type="component" value="Unassembled WGS sequence"/>
</dbReference>
<keyword evidence="3" id="KW-1185">Reference proteome</keyword>
<dbReference type="OrthoDB" id="9790326at2"/>
<dbReference type="EMBL" id="SWBR01000002">
    <property type="protein sequence ID" value="TKC10722.1"/>
    <property type="molecule type" value="Genomic_DNA"/>
</dbReference>
<evidence type="ECO:0000313" key="2">
    <source>
        <dbReference type="EMBL" id="TKC10722.1"/>
    </source>
</evidence>
<evidence type="ECO:0000256" key="1">
    <source>
        <dbReference type="SAM" id="Phobius"/>
    </source>
</evidence>